<dbReference type="Gene3D" id="3.30.1360.130">
    <property type="entry name" value="Dipeptide transport protein"/>
    <property type="match status" value="1"/>
</dbReference>
<dbReference type="Pfam" id="PF04951">
    <property type="entry name" value="Peptidase_M55"/>
    <property type="match status" value="1"/>
</dbReference>
<dbReference type="InterPro" id="IPR027476">
    <property type="entry name" value="DppA_N"/>
</dbReference>
<dbReference type="InterPro" id="IPR007035">
    <property type="entry name" value="Peptidase_M55"/>
</dbReference>
<dbReference type="Gene3D" id="3.40.50.10780">
    <property type="entry name" value="Dipeptide transport protein"/>
    <property type="match status" value="1"/>
</dbReference>
<proteinExistence type="predicted"/>
<dbReference type="Proteomes" id="UP001500782">
    <property type="component" value="Unassembled WGS sequence"/>
</dbReference>
<dbReference type="CDD" id="cd08663">
    <property type="entry name" value="DAP_dppA_1"/>
    <property type="match status" value="1"/>
</dbReference>
<dbReference type="SUPFAM" id="SSF63992">
    <property type="entry name" value="Dipeptide transport protein"/>
    <property type="match status" value="1"/>
</dbReference>
<dbReference type="InterPro" id="IPR036177">
    <property type="entry name" value="Peptidase_M55_sf"/>
</dbReference>
<dbReference type="RefSeq" id="WP_343797462.1">
    <property type="nucleotide sequence ID" value="NZ_BAAADJ010000014.1"/>
</dbReference>
<comment type="caution">
    <text evidence="1">The sequence shown here is derived from an EMBL/GenBank/DDBJ whole genome shotgun (WGS) entry which is preliminary data.</text>
</comment>
<protein>
    <submittedName>
        <fullName evidence="1">D-aminopeptidase DppA</fullName>
    </submittedName>
</protein>
<name>A0ABP3FTH5_9BACI</name>
<reference evidence="2" key="1">
    <citation type="journal article" date="2019" name="Int. J. Syst. Evol. Microbiol.">
        <title>The Global Catalogue of Microorganisms (GCM) 10K type strain sequencing project: providing services to taxonomists for standard genome sequencing and annotation.</title>
        <authorList>
            <consortium name="The Broad Institute Genomics Platform"/>
            <consortium name="The Broad Institute Genome Sequencing Center for Infectious Disease"/>
            <person name="Wu L."/>
            <person name="Ma J."/>
        </authorList>
    </citation>
    <scope>NUCLEOTIDE SEQUENCE [LARGE SCALE GENOMIC DNA]</scope>
    <source>
        <strain evidence="2">JCM 9731</strain>
    </source>
</reference>
<dbReference type="EMBL" id="BAAADJ010000014">
    <property type="protein sequence ID" value="GAA0323895.1"/>
    <property type="molecule type" value="Genomic_DNA"/>
</dbReference>
<accession>A0ABP3FTH5</accession>
<sequence>MRIYIVADGEGISGVVSSEEMHHEGSQWQWFRKMMTNDVNVAIQGAFEAGATEVIVNDAHWDSLNLIYEEIDPRAEIIRGSGKRLSMIDGVEGADGVFFIGMHAKVGHSHGLANETFFGPEMYEMRINGTAVGEVELFGAIAGHFNIPVLMVSGDDCLACEVKESIGDIETAVVKYAINRFAARCLSMERAHQEIKEKAIRAVKRSKEIKPFQIEGPVEMEVEFTSTAECFKASLVPGSYMKSPRTIAYKGENILEAWKGIYACMLLGATAFDKYYG</sequence>
<evidence type="ECO:0000313" key="1">
    <source>
        <dbReference type="EMBL" id="GAA0323895.1"/>
    </source>
</evidence>
<keyword evidence="2" id="KW-1185">Reference proteome</keyword>
<organism evidence="1 2">
    <name type="scientific">Bacillus carboniphilus</name>
    <dbReference type="NCBI Taxonomy" id="86663"/>
    <lineage>
        <taxon>Bacteria</taxon>
        <taxon>Bacillati</taxon>
        <taxon>Bacillota</taxon>
        <taxon>Bacilli</taxon>
        <taxon>Bacillales</taxon>
        <taxon>Bacillaceae</taxon>
        <taxon>Bacillus</taxon>
    </lineage>
</organism>
<evidence type="ECO:0000313" key="2">
    <source>
        <dbReference type="Proteomes" id="UP001500782"/>
    </source>
</evidence>
<gene>
    <name evidence="1" type="primary">dppA</name>
    <name evidence="1" type="ORF">GCM10008967_13030</name>
</gene>
<dbReference type="PIRSF" id="PIRSF015853">
    <property type="entry name" value="Pep_DppA"/>
    <property type="match status" value="1"/>
</dbReference>